<dbReference type="Pfam" id="PF00395">
    <property type="entry name" value="SLH"/>
    <property type="match status" value="2"/>
</dbReference>
<dbReference type="EMBL" id="BAAADM010000026">
    <property type="protein sequence ID" value="GAA0435169.1"/>
    <property type="molecule type" value="Genomic_DNA"/>
</dbReference>
<name>A0ABN0Z5Y5_9BACI</name>
<keyword evidence="1 2" id="KW-0732">Signal</keyword>
<dbReference type="Gene3D" id="3.20.20.370">
    <property type="entry name" value="Glycoside hydrolase/deacetylase"/>
    <property type="match status" value="1"/>
</dbReference>
<dbReference type="Proteomes" id="UP001501459">
    <property type="component" value="Unassembled WGS sequence"/>
</dbReference>
<gene>
    <name evidence="5" type="ORF">GCM10008983_09670</name>
</gene>
<feature type="signal peptide" evidence="2">
    <location>
        <begin position="1"/>
        <end position="26"/>
    </location>
</feature>
<evidence type="ECO:0000259" key="3">
    <source>
        <dbReference type="PROSITE" id="PS51272"/>
    </source>
</evidence>
<accession>A0ABN0Z5Y5</accession>
<feature type="domain" description="SLH" evidence="3">
    <location>
        <begin position="341"/>
        <end position="403"/>
    </location>
</feature>
<evidence type="ECO:0000313" key="6">
    <source>
        <dbReference type="Proteomes" id="UP001501459"/>
    </source>
</evidence>
<evidence type="ECO:0000313" key="5">
    <source>
        <dbReference type="EMBL" id="GAA0435169.1"/>
    </source>
</evidence>
<dbReference type="PROSITE" id="PS51272">
    <property type="entry name" value="SLH"/>
    <property type="match status" value="2"/>
</dbReference>
<protein>
    <recommendedName>
        <fullName evidence="7">Polysaccharide deacetylase</fullName>
    </recommendedName>
</protein>
<dbReference type="PANTHER" id="PTHR34216">
    <property type="match status" value="1"/>
</dbReference>
<organism evidence="5 6">
    <name type="scientific">Lentibacillus halophilus</name>
    <dbReference type="NCBI Taxonomy" id="295065"/>
    <lineage>
        <taxon>Bacteria</taxon>
        <taxon>Bacillati</taxon>
        <taxon>Bacillota</taxon>
        <taxon>Bacilli</taxon>
        <taxon>Bacillales</taxon>
        <taxon>Bacillaceae</taxon>
        <taxon>Lentibacillus</taxon>
    </lineage>
</organism>
<dbReference type="PROSITE" id="PS51677">
    <property type="entry name" value="NODB"/>
    <property type="match status" value="1"/>
</dbReference>
<feature type="domain" description="SLH" evidence="3">
    <location>
        <begin position="276"/>
        <end position="339"/>
    </location>
</feature>
<dbReference type="RefSeq" id="WP_343751531.1">
    <property type="nucleotide sequence ID" value="NZ_BAAADM010000026.1"/>
</dbReference>
<comment type="caution">
    <text evidence="5">The sequence shown here is derived from an EMBL/GenBank/DDBJ whole genome shotgun (WGS) entry which is preliminary data.</text>
</comment>
<dbReference type="InterPro" id="IPR002509">
    <property type="entry name" value="NODB_dom"/>
</dbReference>
<evidence type="ECO:0008006" key="7">
    <source>
        <dbReference type="Google" id="ProtNLM"/>
    </source>
</evidence>
<proteinExistence type="predicted"/>
<dbReference type="PANTHER" id="PTHR34216:SF13">
    <property type="entry name" value="XYLANASE_CHITIN DEACETYLASE"/>
    <property type="match status" value="1"/>
</dbReference>
<dbReference type="InterPro" id="IPR051398">
    <property type="entry name" value="Polysacch_Deacetylase"/>
</dbReference>
<reference evidence="5 6" key="1">
    <citation type="journal article" date="2019" name="Int. J. Syst. Evol. Microbiol.">
        <title>The Global Catalogue of Microorganisms (GCM) 10K type strain sequencing project: providing services to taxonomists for standard genome sequencing and annotation.</title>
        <authorList>
            <consortium name="The Broad Institute Genomics Platform"/>
            <consortium name="The Broad Institute Genome Sequencing Center for Infectious Disease"/>
            <person name="Wu L."/>
            <person name="Ma J."/>
        </authorList>
    </citation>
    <scope>NUCLEOTIDE SEQUENCE [LARGE SCALE GENOMIC DNA]</scope>
    <source>
        <strain evidence="5 6">JCM 12149</strain>
    </source>
</reference>
<dbReference type="InterPro" id="IPR011330">
    <property type="entry name" value="Glyco_hydro/deAcase_b/a-brl"/>
</dbReference>
<dbReference type="Pfam" id="PF01522">
    <property type="entry name" value="Polysacc_deac_1"/>
    <property type="match status" value="1"/>
</dbReference>
<dbReference type="SUPFAM" id="SSF88713">
    <property type="entry name" value="Glycoside hydrolase/deacetylase"/>
    <property type="match status" value="1"/>
</dbReference>
<sequence length="454" mass="51401">MKRNIITGLSAVLLAFIVLVPRIAYAAEGDVDDPATQIPVLMYHGLLTEEEKQLHPNNSSYITVDSFEKQMTYLAENGYHTISVDDMNAFLAGDRQLPRKSVMIQFDDGLRSVYRYAMPIMKKHDLHGVANIITNRTYKDYGDEWDPAKHQYMDERMLDAISDEVFELESHTNQLHRYIKGQSAFTYKSPDTVISDLDANRQALSNYNDDVTLFAYPFGQYNSESKKILKKAGFQTAYTVKDGYVSSWDDPYQLNRLGIVPSTSFQEFKNIVTNTVAPIFTDIPLDHPNFGQTFWLYSHHIIKGYPDGHFGPREHIDRSQAAKMLVQALGMDVPDNVESAPFTDIPLDYHDPYLVKVVTALKQNGIFQGDGGAFKPASHLTREQMATVLVNAFNWTEADTHVDVADLNQASPSHRETIRIMAQKGITALPNGKFSPHDPTRRLHVASFLYQAMH</sequence>
<evidence type="ECO:0000259" key="4">
    <source>
        <dbReference type="PROSITE" id="PS51677"/>
    </source>
</evidence>
<evidence type="ECO:0000256" key="2">
    <source>
        <dbReference type="SAM" id="SignalP"/>
    </source>
</evidence>
<feature type="chain" id="PRO_5047357213" description="Polysaccharide deacetylase" evidence="2">
    <location>
        <begin position="27"/>
        <end position="454"/>
    </location>
</feature>
<keyword evidence="6" id="KW-1185">Reference proteome</keyword>
<feature type="domain" description="NodB homology" evidence="4">
    <location>
        <begin position="100"/>
        <end position="315"/>
    </location>
</feature>
<evidence type="ECO:0000256" key="1">
    <source>
        <dbReference type="ARBA" id="ARBA00022729"/>
    </source>
</evidence>
<dbReference type="InterPro" id="IPR001119">
    <property type="entry name" value="SLH_dom"/>
</dbReference>